<gene>
    <name evidence="1" type="ORF">EUGRSUZ_C02079</name>
</gene>
<dbReference type="AlphaFoldDB" id="A0A059CRV8"/>
<protein>
    <submittedName>
        <fullName evidence="1">Uncharacterized protein</fullName>
    </submittedName>
</protein>
<accession>A0A059CRV8</accession>
<sequence>MLSGRPRIREYPSLKTLNLKSSSISLGISPAKLRHLEACSSSRLFNFHIAQGSSRTKVKSILSTLKRYNLLTVLGNSTIPVLDKSSSINEAKLPKDVGNFNIDLQ</sequence>
<dbReference type="InParanoid" id="A0A059CRV8"/>
<proteinExistence type="predicted"/>
<reference evidence="1" key="1">
    <citation type="submission" date="2013-07" db="EMBL/GenBank/DDBJ databases">
        <title>The genome of Eucalyptus grandis.</title>
        <authorList>
            <person name="Schmutz J."/>
            <person name="Hayes R."/>
            <person name="Myburg A."/>
            <person name="Tuskan G."/>
            <person name="Grattapaglia D."/>
            <person name="Rokhsar D.S."/>
        </authorList>
    </citation>
    <scope>NUCLEOTIDE SEQUENCE</scope>
    <source>
        <tissue evidence="1">Leaf extractions</tissue>
    </source>
</reference>
<dbReference type="Gramene" id="KCW80685">
    <property type="protein sequence ID" value="KCW80685"/>
    <property type="gene ID" value="EUGRSUZ_C02079"/>
</dbReference>
<dbReference type="EMBL" id="KK198755">
    <property type="protein sequence ID" value="KCW80685.1"/>
    <property type="molecule type" value="Genomic_DNA"/>
</dbReference>
<organism evidence="1">
    <name type="scientific">Eucalyptus grandis</name>
    <name type="common">Flooded gum</name>
    <dbReference type="NCBI Taxonomy" id="71139"/>
    <lineage>
        <taxon>Eukaryota</taxon>
        <taxon>Viridiplantae</taxon>
        <taxon>Streptophyta</taxon>
        <taxon>Embryophyta</taxon>
        <taxon>Tracheophyta</taxon>
        <taxon>Spermatophyta</taxon>
        <taxon>Magnoliopsida</taxon>
        <taxon>eudicotyledons</taxon>
        <taxon>Gunneridae</taxon>
        <taxon>Pentapetalae</taxon>
        <taxon>rosids</taxon>
        <taxon>malvids</taxon>
        <taxon>Myrtales</taxon>
        <taxon>Myrtaceae</taxon>
        <taxon>Myrtoideae</taxon>
        <taxon>Eucalypteae</taxon>
        <taxon>Eucalyptus</taxon>
    </lineage>
</organism>
<name>A0A059CRV8_EUCGR</name>
<evidence type="ECO:0000313" key="1">
    <source>
        <dbReference type="EMBL" id="KCW80685.1"/>
    </source>
</evidence>